<organism evidence="3 4">
    <name type="scientific">Molossus molossus</name>
    <name type="common">Pallas' mastiff bat</name>
    <name type="synonym">Vespertilio molossus</name>
    <dbReference type="NCBI Taxonomy" id="27622"/>
    <lineage>
        <taxon>Eukaryota</taxon>
        <taxon>Metazoa</taxon>
        <taxon>Chordata</taxon>
        <taxon>Craniata</taxon>
        <taxon>Vertebrata</taxon>
        <taxon>Euteleostomi</taxon>
        <taxon>Mammalia</taxon>
        <taxon>Eutheria</taxon>
        <taxon>Laurasiatheria</taxon>
        <taxon>Chiroptera</taxon>
        <taxon>Yangochiroptera</taxon>
        <taxon>Molossidae</taxon>
        <taxon>Molossus</taxon>
    </lineage>
</organism>
<protein>
    <recommendedName>
        <fullName evidence="2">L1 transposable element RRM domain-containing protein</fullName>
    </recommendedName>
</protein>
<evidence type="ECO:0000256" key="1">
    <source>
        <dbReference type="ARBA" id="ARBA00061640"/>
    </source>
</evidence>
<dbReference type="InterPro" id="IPR043636">
    <property type="entry name" value="L1_RRM_dom"/>
</dbReference>
<accession>A0A7J8J0C1</accession>
<proteinExistence type="inferred from homology"/>
<dbReference type="PANTHER" id="PTHR11505">
    <property type="entry name" value="L1 TRANSPOSABLE ELEMENT-RELATED"/>
    <property type="match status" value="1"/>
</dbReference>
<dbReference type="Proteomes" id="UP000550707">
    <property type="component" value="Unassembled WGS sequence"/>
</dbReference>
<dbReference type="Pfam" id="PF02994">
    <property type="entry name" value="Transposase_22"/>
    <property type="match status" value="1"/>
</dbReference>
<dbReference type="Gene3D" id="3.30.70.1820">
    <property type="entry name" value="L1 transposable element, RRM domain"/>
    <property type="match status" value="1"/>
</dbReference>
<sequence>MKKQEDSVRELWDNWKHNNIRIIGVPEEEENEQGLENMFKEIVTENFPNLVKEEGIQVQEAQRASSKKNPNRPTPRHIVIKMPKMKDKERILKAARDKQQVTSKGKPMRLLADFSQETLQAIRE</sequence>
<evidence type="ECO:0000313" key="4">
    <source>
        <dbReference type="Proteomes" id="UP000550707"/>
    </source>
</evidence>
<feature type="domain" description="L1 transposable element RRM" evidence="2">
    <location>
        <begin position="18"/>
        <end position="113"/>
    </location>
</feature>
<dbReference type="InterPro" id="IPR004244">
    <property type="entry name" value="Transposase_22"/>
</dbReference>
<name>A0A7J8J0C1_MOLMO</name>
<keyword evidence="4" id="KW-1185">Reference proteome</keyword>
<evidence type="ECO:0000313" key="3">
    <source>
        <dbReference type="EMBL" id="KAF6489859.1"/>
    </source>
</evidence>
<gene>
    <name evidence="3" type="ORF">HJG59_010261</name>
</gene>
<dbReference type="FunFam" id="3.30.70.1820:FF:000002">
    <property type="entry name" value="LINE-1 retrotransposable element ORF1 protein"/>
    <property type="match status" value="1"/>
</dbReference>
<reference evidence="3 4" key="1">
    <citation type="journal article" date="2020" name="Nature">
        <title>Six reference-quality genomes reveal evolution of bat adaptations.</title>
        <authorList>
            <person name="Jebb D."/>
            <person name="Huang Z."/>
            <person name="Pippel M."/>
            <person name="Hughes G.M."/>
            <person name="Lavrichenko K."/>
            <person name="Devanna P."/>
            <person name="Winkler S."/>
            <person name="Jermiin L.S."/>
            <person name="Skirmuntt E.C."/>
            <person name="Katzourakis A."/>
            <person name="Burkitt-Gray L."/>
            <person name="Ray D.A."/>
            <person name="Sullivan K.A.M."/>
            <person name="Roscito J.G."/>
            <person name="Kirilenko B.M."/>
            <person name="Davalos L.M."/>
            <person name="Corthals A.P."/>
            <person name="Power M.L."/>
            <person name="Jones G."/>
            <person name="Ransome R.D."/>
            <person name="Dechmann D.K.N."/>
            <person name="Locatelli A.G."/>
            <person name="Puechmaille S.J."/>
            <person name="Fedrigo O."/>
            <person name="Jarvis E.D."/>
            <person name="Hiller M."/>
            <person name="Vernes S.C."/>
            <person name="Myers E.W."/>
            <person name="Teeling E.C."/>
        </authorList>
    </citation>
    <scope>NUCLEOTIDE SEQUENCE [LARGE SCALE GENOMIC DNA]</scope>
    <source>
        <strain evidence="3">MMolMol1</strain>
        <tissue evidence="3">Muscle</tissue>
    </source>
</reference>
<dbReference type="InParanoid" id="A0A7J8J0C1"/>
<dbReference type="EMBL" id="JACASF010000003">
    <property type="protein sequence ID" value="KAF6489859.1"/>
    <property type="molecule type" value="Genomic_DNA"/>
</dbReference>
<comment type="similarity">
    <text evidence="1">Belongs to the transposase 22 family.</text>
</comment>
<dbReference type="AlphaFoldDB" id="A0A7J8J0C1"/>
<comment type="caution">
    <text evidence="3">The sequence shown here is derived from an EMBL/GenBank/DDBJ whole genome shotgun (WGS) entry which is preliminary data.</text>
</comment>
<evidence type="ECO:0000259" key="2">
    <source>
        <dbReference type="Pfam" id="PF02994"/>
    </source>
</evidence>